<dbReference type="Gene3D" id="1.25.10.10">
    <property type="entry name" value="Leucine-rich Repeat Variant"/>
    <property type="match status" value="1"/>
</dbReference>
<keyword evidence="2" id="KW-1185">Reference proteome</keyword>
<protein>
    <submittedName>
        <fullName evidence="1">Uncharacterized protein</fullName>
    </submittedName>
</protein>
<gene>
    <name evidence="1" type="ORF">J3Q64DRAFT_1775865</name>
</gene>
<comment type="caution">
    <text evidence="1">The sequence shown here is derived from an EMBL/GenBank/DDBJ whole genome shotgun (WGS) entry which is preliminary data.</text>
</comment>
<evidence type="ECO:0000313" key="2">
    <source>
        <dbReference type="Proteomes" id="UP001448207"/>
    </source>
</evidence>
<evidence type="ECO:0000313" key="1">
    <source>
        <dbReference type="EMBL" id="KAL0075296.1"/>
    </source>
</evidence>
<name>A0ABR3AJU7_PHYBL</name>
<dbReference type="EMBL" id="JBCLYO010000037">
    <property type="protein sequence ID" value="KAL0075296.1"/>
    <property type="molecule type" value="Genomic_DNA"/>
</dbReference>
<sequence length="470" mass="52129">MVSPIQTMEPFEPMHPQGLGIFPQDLPKMVSKQTGYNPIEHSRNTPLPVEQAVKESQTIAYVNSIEVPKNIKEETSVGAYQQVPENVGIPQTSLTNGYTTQSSSNRAFEDEPLKFASPIERPDFPLPSLAPIVDQSSGPEETEIIFVQQTLQEGPYLNGRLVNYPLPVFKENPRTQHASPLSIARGGRDKTVILYSLVDKMYSSNADYNTFRRLIRLARESPVLKSWDQGGATESGSDLWGGGLQDGGNFVEVVQGALAYLKPTSGLVLGAMELVQQLAATQSGLFRFYERKKDSRGMTLEGRLARQLLLIRASQDPTICAGAEDALESVLGAVSAQTAFELLLSYLIHHLSTCPYDREMWVSVRYPPVGSGFMYLSKWVKEINDGSFVTTWLRRGGAEVFRKGMNDGLISVRKSCVEAIVAFQDIVGDSVYDLLEDLRDDQLNLVRHYVAKSIRKKASIRSMSVASQMR</sequence>
<accession>A0ABR3AJU7</accession>
<dbReference type="InterPro" id="IPR011989">
    <property type="entry name" value="ARM-like"/>
</dbReference>
<proteinExistence type="predicted"/>
<organism evidence="1 2">
    <name type="scientific">Phycomyces blakesleeanus</name>
    <dbReference type="NCBI Taxonomy" id="4837"/>
    <lineage>
        <taxon>Eukaryota</taxon>
        <taxon>Fungi</taxon>
        <taxon>Fungi incertae sedis</taxon>
        <taxon>Mucoromycota</taxon>
        <taxon>Mucoromycotina</taxon>
        <taxon>Mucoromycetes</taxon>
        <taxon>Mucorales</taxon>
        <taxon>Phycomycetaceae</taxon>
        <taxon>Phycomyces</taxon>
    </lineage>
</organism>
<reference evidence="1 2" key="1">
    <citation type="submission" date="2024-04" db="EMBL/GenBank/DDBJ databases">
        <title>Symmetric and asymmetric DNA N6-adenine methylation regulates different biological responses in Mucorales.</title>
        <authorList>
            <consortium name="Lawrence Berkeley National Laboratory"/>
            <person name="Lax C."/>
            <person name="Mondo S.J."/>
            <person name="Osorio-Concepcion M."/>
            <person name="Muszewska A."/>
            <person name="Corrochano-Luque M."/>
            <person name="Gutierrez G."/>
            <person name="Riley R."/>
            <person name="Lipzen A."/>
            <person name="Guo J."/>
            <person name="Hundley H."/>
            <person name="Amirebrahimi M."/>
            <person name="Ng V."/>
            <person name="Lorenzo-Gutierrez D."/>
            <person name="Binder U."/>
            <person name="Yang J."/>
            <person name="Song Y."/>
            <person name="Canovas D."/>
            <person name="Navarro E."/>
            <person name="Freitag M."/>
            <person name="Gabaldon T."/>
            <person name="Grigoriev I.V."/>
            <person name="Corrochano L.M."/>
            <person name="Nicolas F.E."/>
            <person name="Garre V."/>
        </authorList>
    </citation>
    <scope>NUCLEOTIDE SEQUENCE [LARGE SCALE GENOMIC DNA]</scope>
    <source>
        <strain evidence="1 2">L51</strain>
    </source>
</reference>
<dbReference type="Proteomes" id="UP001448207">
    <property type="component" value="Unassembled WGS sequence"/>
</dbReference>